<sequence length="158" mass="17668">MESGFFSPLREARCPRKRGARVKRQLLPARAKRENLPISDVQSTTQRAEAATPKKARHSTRTETIADARSTLCTRFSTARTQLRFAPAILLPSRHASVSARQADSTCRASSRSMSSRPLRSIHPSIHPSHLSNHAIHLSNPNPSQSPRVTFVYSFPFR</sequence>
<dbReference type="RefSeq" id="XP_025366130.1">
    <property type="nucleotide sequence ID" value="XM_025517489.1"/>
</dbReference>
<protein>
    <submittedName>
        <fullName evidence="2">Uncharacterized protein</fullName>
    </submittedName>
</protein>
<keyword evidence="3" id="KW-1185">Reference proteome</keyword>
<evidence type="ECO:0000313" key="2">
    <source>
        <dbReference type="EMBL" id="PWN38970.1"/>
    </source>
</evidence>
<feature type="region of interest" description="Disordered" evidence="1">
    <location>
        <begin position="101"/>
        <end position="143"/>
    </location>
</feature>
<name>A0A316VNS0_9BASI</name>
<dbReference type="EMBL" id="KZ819510">
    <property type="protein sequence ID" value="PWN38970.1"/>
    <property type="molecule type" value="Genomic_DNA"/>
</dbReference>
<feature type="compositionally biased region" description="Low complexity" evidence="1">
    <location>
        <begin position="105"/>
        <end position="130"/>
    </location>
</feature>
<gene>
    <name evidence="2" type="ORF">IE81DRAFT_62680</name>
</gene>
<feature type="region of interest" description="Disordered" evidence="1">
    <location>
        <begin position="1"/>
        <end position="63"/>
    </location>
</feature>
<proteinExistence type="predicted"/>
<dbReference type="Proteomes" id="UP000245783">
    <property type="component" value="Unassembled WGS sequence"/>
</dbReference>
<evidence type="ECO:0000256" key="1">
    <source>
        <dbReference type="SAM" id="MobiDB-lite"/>
    </source>
</evidence>
<evidence type="ECO:0000313" key="3">
    <source>
        <dbReference type="Proteomes" id="UP000245783"/>
    </source>
</evidence>
<dbReference type="AlphaFoldDB" id="A0A316VNS0"/>
<reference evidence="2 3" key="1">
    <citation type="journal article" date="2018" name="Mol. Biol. Evol.">
        <title>Broad Genomic Sampling Reveals a Smut Pathogenic Ancestry of the Fungal Clade Ustilaginomycotina.</title>
        <authorList>
            <person name="Kijpornyongpan T."/>
            <person name="Mondo S.J."/>
            <person name="Barry K."/>
            <person name="Sandor L."/>
            <person name="Lee J."/>
            <person name="Lipzen A."/>
            <person name="Pangilinan J."/>
            <person name="LaButti K."/>
            <person name="Hainaut M."/>
            <person name="Henrissat B."/>
            <person name="Grigoriev I.V."/>
            <person name="Spatafora J.W."/>
            <person name="Aime M.C."/>
        </authorList>
    </citation>
    <scope>NUCLEOTIDE SEQUENCE [LARGE SCALE GENOMIC DNA]</scope>
    <source>
        <strain evidence="2 3">MCA 4658</strain>
    </source>
</reference>
<dbReference type="InParanoid" id="A0A316VNS0"/>
<dbReference type="GeneID" id="37039359"/>
<accession>A0A316VNS0</accession>
<feature type="compositionally biased region" description="Basic residues" evidence="1">
    <location>
        <begin position="15"/>
        <end position="24"/>
    </location>
</feature>
<organism evidence="2 3">
    <name type="scientific">Ceraceosorus guamensis</name>
    <dbReference type="NCBI Taxonomy" id="1522189"/>
    <lineage>
        <taxon>Eukaryota</taxon>
        <taxon>Fungi</taxon>
        <taxon>Dikarya</taxon>
        <taxon>Basidiomycota</taxon>
        <taxon>Ustilaginomycotina</taxon>
        <taxon>Exobasidiomycetes</taxon>
        <taxon>Ceraceosorales</taxon>
        <taxon>Ceraceosoraceae</taxon>
        <taxon>Ceraceosorus</taxon>
    </lineage>
</organism>